<protein>
    <recommendedName>
        <fullName evidence="6">C2H2-type domain-containing protein</fullName>
    </recommendedName>
</protein>
<evidence type="ECO:0000256" key="1">
    <source>
        <dbReference type="ARBA" id="ARBA00022723"/>
    </source>
</evidence>
<dbReference type="PANTHER" id="PTHR23234:SF10">
    <property type="entry name" value="RIKEN CDNA 6720489N17 GENE-RELATED"/>
    <property type="match status" value="1"/>
</dbReference>
<dbReference type="GO" id="GO:0008270">
    <property type="term" value="F:zinc ion binding"/>
    <property type="evidence" value="ECO:0007669"/>
    <property type="project" value="UniProtKB-KW"/>
</dbReference>
<evidence type="ECO:0000256" key="5">
    <source>
        <dbReference type="PROSITE-ProRule" id="PRU00042"/>
    </source>
</evidence>
<dbReference type="SUPFAM" id="SSF57667">
    <property type="entry name" value="beta-beta-alpha zinc fingers"/>
    <property type="match status" value="2"/>
</dbReference>
<dbReference type="InterPro" id="IPR050758">
    <property type="entry name" value="Znf_C2H2-type"/>
</dbReference>
<reference evidence="7" key="1">
    <citation type="submission" date="2014-12" db="EMBL/GenBank/DDBJ databases">
        <title>Insight into the proteome of Arion vulgaris.</title>
        <authorList>
            <person name="Aradska J."/>
            <person name="Bulat T."/>
            <person name="Smidak R."/>
            <person name="Sarate P."/>
            <person name="Gangsoo J."/>
            <person name="Sialana F."/>
            <person name="Bilban M."/>
            <person name="Lubec G."/>
        </authorList>
    </citation>
    <scope>NUCLEOTIDE SEQUENCE</scope>
    <source>
        <tissue evidence="7">Skin</tissue>
    </source>
</reference>
<name>A0A0B7BZF5_9EUPU</name>
<feature type="non-terminal residue" evidence="7">
    <location>
        <position position="84"/>
    </location>
</feature>
<keyword evidence="1" id="KW-0479">Metal-binding</keyword>
<organism evidence="7">
    <name type="scientific">Arion vulgaris</name>
    <dbReference type="NCBI Taxonomy" id="1028688"/>
    <lineage>
        <taxon>Eukaryota</taxon>
        <taxon>Metazoa</taxon>
        <taxon>Spiralia</taxon>
        <taxon>Lophotrochozoa</taxon>
        <taxon>Mollusca</taxon>
        <taxon>Gastropoda</taxon>
        <taxon>Heterobranchia</taxon>
        <taxon>Euthyneura</taxon>
        <taxon>Panpulmonata</taxon>
        <taxon>Eupulmonata</taxon>
        <taxon>Stylommatophora</taxon>
        <taxon>Helicina</taxon>
        <taxon>Arionoidea</taxon>
        <taxon>Arionidae</taxon>
        <taxon>Arion</taxon>
    </lineage>
</organism>
<feature type="non-terminal residue" evidence="7">
    <location>
        <position position="1"/>
    </location>
</feature>
<dbReference type="PROSITE" id="PS50157">
    <property type="entry name" value="ZINC_FINGER_C2H2_2"/>
    <property type="match status" value="1"/>
</dbReference>
<sequence length="84" mass="9493">GFTISSTQKKNERMHTREKPLKCNACSVGFAFSSSPDIKLHTEELTSSSVLRKRSRVHAEEKPFKCDDCGKGLASRKSLKEHKR</sequence>
<accession>A0A0B7BZF5</accession>
<dbReference type="Gene3D" id="3.30.160.60">
    <property type="entry name" value="Classic Zinc Finger"/>
    <property type="match status" value="2"/>
</dbReference>
<dbReference type="FunFam" id="3.30.160.60:FF:000624">
    <property type="entry name" value="zinc finger protein 697"/>
    <property type="match status" value="1"/>
</dbReference>
<evidence type="ECO:0000256" key="4">
    <source>
        <dbReference type="ARBA" id="ARBA00022833"/>
    </source>
</evidence>
<evidence type="ECO:0000256" key="3">
    <source>
        <dbReference type="ARBA" id="ARBA00022771"/>
    </source>
</evidence>
<dbReference type="InterPro" id="IPR013087">
    <property type="entry name" value="Znf_C2H2_type"/>
</dbReference>
<dbReference type="AlphaFoldDB" id="A0A0B7BZF5"/>
<keyword evidence="3 5" id="KW-0863">Zinc-finger</keyword>
<keyword evidence="2" id="KW-0677">Repeat</keyword>
<dbReference type="PANTHER" id="PTHR23234">
    <property type="entry name" value="ZNF44 PROTEIN"/>
    <property type="match status" value="1"/>
</dbReference>
<dbReference type="EMBL" id="HACG01051718">
    <property type="protein sequence ID" value="CEK98589.1"/>
    <property type="molecule type" value="Transcribed_RNA"/>
</dbReference>
<dbReference type="InterPro" id="IPR036236">
    <property type="entry name" value="Znf_C2H2_sf"/>
</dbReference>
<proteinExistence type="predicted"/>
<evidence type="ECO:0000313" key="7">
    <source>
        <dbReference type="EMBL" id="CEK98589.1"/>
    </source>
</evidence>
<evidence type="ECO:0000256" key="2">
    <source>
        <dbReference type="ARBA" id="ARBA00022737"/>
    </source>
</evidence>
<gene>
    <name evidence="7" type="primary">ORF219107</name>
</gene>
<keyword evidence="4" id="KW-0862">Zinc</keyword>
<feature type="domain" description="C2H2-type" evidence="6">
    <location>
        <begin position="64"/>
        <end position="84"/>
    </location>
</feature>
<evidence type="ECO:0000259" key="6">
    <source>
        <dbReference type="PROSITE" id="PS50157"/>
    </source>
</evidence>